<feature type="domain" description="Methyltransferase" evidence="1">
    <location>
        <begin position="192"/>
        <end position="289"/>
    </location>
</feature>
<dbReference type="GO" id="GO:0032259">
    <property type="term" value="P:methylation"/>
    <property type="evidence" value="ECO:0007669"/>
    <property type="project" value="UniProtKB-KW"/>
</dbReference>
<organism evidence="2">
    <name type="scientific">Trichodesmium erythraeum (strain IMS101)</name>
    <dbReference type="NCBI Taxonomy" id="203124"/>
    <lineage>
        <taxon>Bacteria</taxon>
        <taxon>Bacillati</taxon>
        <taxon>Cyanobacteriota</taxon>
        <taxon>Cyanophyceae</taxon>
        <taxon>Oscillatoriophycideae</taxon>
        <taxon>Oscillatoriales</taxon>
        <taxon>Microcoleaceae</taxon>
        <taxon>Trichodesmium</taxon>
    </lineage>
</organism>
<dbReference type="KEGG" id="ter:Tery_3833"/>
<dbReference type="RefSeq" id="WP_011613206.1">
    <property type="nucleotide sequence ID" value="NC_008312.1"/>
</dbReference>
<dbReference type="OrthoDB" id="9765084at2"/>
<dbReference type="EMBL" id="CP000393">
    <property type="protein sequence ID" value="ABG52876.1"/>
    <property type="molecule type" value="Genomic_DNA"/>
</dbReference>
<dbReference type="eggNOG" id="COG2226">
    <property type="taxonomic scope" value="Bacteria"/>
</dbReference>
<dbReference type="HOGENOM" id="CLU_037171_0_0_3"/>
<dbReference type="AlphaFoldDB" id="Q10XZ8"/>
<dbReference type="Gene3D" id="3.40.50.150">
    <property type="entry name" value="Vaccinia Virus protein VP39"/>
    <property type="match status" value="1"/>
</dbReference>
<evidence type="ECO:0000313" key="2">
    <source>
        <dbReference type="EMBL" id="ABG52876.1"/>
    </source>
</evidence>
<gene>
    <name evidence="2" type="ordered locus">Tery_3833</name>
</gene>
<dbReference type="PANTHER" id="PTHR43591">
    <property type="entry name" value="METHYLTRANSFERASE"/>
    <property type="match status" value="1"/>
</dbReference>
<keyword evidence="2" id="KW-0489">Methyltransferase</keyword>
<dbReference type="InterPro" id="IPR041698">
    <property type="entry name" value="Methyltransf_25"/>
</dbReference>
<accession>Q10XZ8</accession>
<dbReference type="GO" id="GO:0008168">
    <property type="term" value="F:methyltransferase activity"/>
    <property type="evidence" value="ECO:0007669"/>
    <property type="project" value="UniProtKB-KW"/>
</dbReference>
<name>Q10XZ8_TRIEI</name>
<evidence type="ECO:0000259" key="1">
    <source>
        <dbReference type="Pfam" id="PF13649"/>
    </source>
</evidence>
<dbReference type="CDD" id="cd02440">
    <property type="entry name" value="AdoMet_MTases"/>
    <property type="match status" value="1"/>
</dbReference>
<dbReference type="Pfam" id="PF13649">
    <property type="entry name" value="Methyltransf_25"/>
    <property type="match status" value="1"/>
</dbReference>
<proteinExistence type="predicted"/>
<dbReference type="STRING" id="203124.Tery_3833"/>
<sequence length="363" mass="41885">MSDTITKFTYQTFQKSKAGLALAHKKISTYLQGFIAPNLRLKTKPLSAKVIQKIQQRMDEIIEKDLADGEKGIYPTNIIFDHPWSDFFSFYLNIWLELPQVWERIQQKKYQYFSPQIKIQGYPSYYLQNFHYQTDGYLSEMSANLYDLQVEILFNGTADVMRRRVLAPLKMGLEKLFSGQNLDAIAPQKLRVLDIACGTGRTLKLIRASLPKASIYGIDLSANYLKKANKLLSEELGELPQLLQGNAENLPFQEKYFQGITCVFTFHELPPMVRTKVLEEAFRVIQPGGVFVICDSIQTCDEPDFTGMLENFPAMFHEPYFKNYITDNLEERLEKAGFVNIATEVHFVSKYWVAYKPDLNIDN</sequence>
<dbReference type="SUPFAM" id="SSF53335">
    <property type="entry name" value="S-adenosyl-L-methionine-dependent methyltransferases"/>
    <property type="match status" value="1"/>
</dbReference>
<dbReference type="InterPro" id="IPR029063">
    <property type="entry name" value="SAM-dependent_MTases_sf"/>
</dbReference>
<reference evidence="2" key="1">
    <citation type="submission" date="2006-06" db="EMBL/GenBank/DDBJ databases">
        <title>Complete sequence of Trichodesmium erythraeum IMS101.</title>
        <authorList>
            <consortium name="US DOE Joint Genome Institute"/>
            <person name="Copeland A."/>
            <person name="Lucas S."/>
            <person name="Lapidus A."/>
            <person name="Barry K."/>
            <person name="Detter J.C."/>
            <person name="Glavina del Rio T."/>
            <person name="Hammon N."/>
            <person name="Israni S."/>
            <person name="Dalin E."/>
            <person name="Tice H."/>
            <person name="Pitluck S."/>
            <person name="Kiss H."/>
            <person name="Munk A.C."/>
            <person name="Brettin T."/>
            <person name="Bruce D."/>
            <person name="Han C."/>
            <person name="Tapia R."/>
            <person name="Gilna P."/>
            <person name="Schmutz J."/>
            <person name="Larimer F."/>
            <person name="Land M."/>
            <person name="Hauser L."/>
            <person name="Kyrpides N."/>
            <person name="Kim E."/>
            <person name="Richardson P."/>
        </authorList>
    </citation>
    <scope>NUCLEOTIDE SEQUENCE [LARGE SCALE GENOMIC DNA]</scope>
    <source>
        <strain evidence="2">IMS101</strain>
    </source>
</reference>
<keyword evidence="2" id="KW-0808">Transferase</keyword>
<protein>
    <submittedName>
        <fullName evidence="2">Methyltransferase type 11</fullName>
    </submittedName>
</protein>